<evidence type="ECO:0000256" key="2">
    <source>
        <dbReference type="ARBA" id="ARBA00022448"/>
    </source>
</evidence>
<reference evidence="6" key="1">
    <citation type="submission" date="2016-11" db="EMBL/GenBank/DDBJ databases">
        <authorList>
            <person name="Varghese N."/>
            <person name="Submissions S."/>
        </authorList>
    </citation>
    <scope>NUCLEOTIDE SEQUENCE [LARGE SCALE GENOMIC DNA]</scope>
    <source>
        <strain evidence="6">DSM 10124</strain>
    </source>
</reference>
<dbReference type="GO" id="GO:0042956">
    <property type="term" value="P:maltodextrin transmembrane transport"/>
    <property type="evidence" value="ECO:0007669"/>
    <property type="project" value="TreeGrafter"/>
</dbReference>
<name>A0A1M4WHP6_9CLOT</name>
<organism evidence="5 6">
    <name type="scientific">Caloramator proteoclasticus DSM 10124</name>
    <dbReference type="NCBI Taxonomy" id="1121262"/>
    <lineage>
        <taxon>Bacteria</taxon>
        <taxon>Bacillati</taxon>
        <taxon>Bacillota</taxon>
        <taxon>Clostridia</taxon>
        <taxon>Eubacteriales</taxon>
        <taxon>Clostridiaceae</taxon>
        <taxon>Caloramator</taxon>
    </lineage>
</organism>
<dbReference type="PROSITE" id="PS51257">
    <property type="entry name" value="PROKAR_LIPOPROTEIN"/>
    <property type="match status" value="1"/>
</dbReference>
<evidence type="ECO:0000256" key="4">
    <source>
        <dbReference type="SAM" id="Coils"/>
    </source>
</evidence>
<keyword evidence="2" id="KW-0813">Transport</keyword>
<dbReference type="GO" id="GO:0055052">
    <property type="term" value="C:ATP-binding cassette (ABC) transporter complex, substrate-binding subunit-containing"/>
    <property type="evidence" value="ECO:0007669"/>
    <property type="project" value="TreeGrafter"/>
</dbReference>
<dbReference type="Gene3D" id="3.40.190.10">
    <property type="entry name" value="Periplasmic binding protein-like II"/>
    <property type="match status" value="2"/>
</dbReference>
<dbReference type="PANTHER" id="PTHR30061">
    <property type="entry name" value="MALTOSE-BINDING PERIPLASMIC PROTEIN"/>
    <property type="match status" value="1"/>
</dbReference>
<comment type="similarity">
    <text evidence="1">Belongs to the bacterial solute-binding protein 1 family.</text>
</comment>
<keyword evidence="6" id="KW-1185">Reference proteome</keyword>
<protein>
    <submittedName>
        <fullName evidence="5">ABC-type glycerol-3-phosphate transport system, substrate-binding protein</fullName>
    </submittedName>
</protein>
<dbReference type="RefSeq" id="WP_073248341.1">
    <property type="nucleotide sequence ID" value="NZ_FQVG01000017.1"/>
</dbReference>
<dbReference type="GO" id="GO:1901982">
    <property type="term" value="F:maltose binding"/>
    <property type="evidence" value="ECO:0007669"/>
    <property type="project" value="TreeGrafter"/>
</dbReference>
<evidence type="ECO:0000256" key="1">
    <source>
        <dbReference type="ARBA" id="ARBA00008520"/>
    </source>
</evidence>
<evidence type="ECO:0000313" key="6">
    <source>
        <dbReference type="Proteomes" id="UP000184423"/>
    </source>
</evidence>
<dbReference type="AlphaFoldDB" id="A0A1M4WHP6"/>
<dbReference type="PANTHER" id="PTHR30061:SF50">
    <property type="entry name" value="MALTOSE_MALTODEXTRIN-BINDING PERIPLASMIC PROTEIN"/>
    <property type="match status" value="1"/>
</dbReference>
<dbReference type="Proteomes" id="UP000184423">
    <property type="component" value="Unassembled WGS sequence"/>
</dbReference>
<dbReference type="InterPro" id="IPR006059">
    <property type="entry name" value="SBP"/>
</dbReference>
<evidence type="ECO:0000256" key="3">
    <source>
        <dbReference type="ARBA" id="ARBA00022729"/>
    </source>
</evidence>
<gene>
    <name evidence="5" type="ORF">SAMN02746091_01155</name>
</gene>
<dbReference type="Pfam" id="PF01547">
    <property type="entry name" value="SBP_bac_1"/>
    <property type="match status" value="1"/>
</dbReference>
<dbReference type="EMBL" id="FQVG01000017">
    <property type="protein sequence ID" value="SHE80680.1"/>
    <property type="molecule type" value="Genomic_DNA"/>
</dbReference>
<keyword evidence="3" id="KW-0732">Signal</keyword>
<dbReference type="GO" id="GO:0015768">
    <property type="term" value="P:maltose transport"/>
    <property type="evidence" value="ECO:0007669"/>
    <property type="project" value="TreeGrafter"/>
</dbReference>
<accession>A0A1M4WHP6</accession>
<keyword evidence="4" id="KW-0175">Coiled coil</keyword>
<sequence>MKRIISFVLGILMLFSTSGCGLMGKQKKEDKTTIKFATFYSAKSEEKIIEVYKKIIEEYQKKNDKVKIELITDYGDENKIKSDISKGEVDLIGLKRQQIIEYAKAGMLTDLTQFFTEKELDKKVYDVSLAYGLYNDKIYGYNDMPLTIEFFYNVDMFKKYKLQEPKTLKELFDVCRKLKSLGFTPMEVGALDNWTLAILFSQINAQTTGSIEVASKYNSDKNGYLTLKGIDKSFEIFEKLNTNALSKGSVDINYRQSVDDFIKGKVAILPAGAWAAKLIDEIKPTNFNYSVFTEPLKFVDEPVSMFAGAGGQTIAISQKSKNAKEAQAFIEFLLSEEAQKKFVEANYISPLKSANSNDNELQDKLLNHLNATDKNSVVFMDNIPTNMLDVLSKVLYDMLEGRVKYKEAWDKILKLIYQQ</sequence>
<feature type="coiled-coil region" evidence="4">
    <location>
        <begin position="42"/>
        <end position="69"/>
    </location>
</feature>
<dbReference type="SUPFAM" id="SSF53850">
    <property type="entry name" value="Periplasmic binding protein-like II"/>
    <property type="match status" value="1"/>
</dbReference>
<evidence type="ECO:0000313" key="5">
    <source>
        <dbReference type="EMBL" id="SHE80680.1"/>
    </source>
</evidence>
<proteinExistence type="inferred from homology"/>